<dbReference type="PANTHER" id="PTHR11735:SF11">
    <property type="entry name" value="TRNA THREONYLCARBAMOYLADENOSINE BIOSYNTHESIS PROTEIN TSAB"/>
    <property type="match status" value="1"/>
</dbReference>
<sequence length="241" mass="27019">MRILAIDTSNQTLSVAVMEENRILGEYTSTTKKNHSMTLMPAVTELMKASQLKPTDLDRIVVAQGPGSYTGLRIGVTTAKTLAYTLKKELVGVSSLLTLAAGCVNVESLIVPLFDARRNNVYTGAYHYNTDQKQWETIVSDHHTSMEVWLDRLMAYPSIYFVGEDVEKFRALIEEKLPNAVINEQPQWQIPSGAVLAQLGAVGTPEKEIHSFLPHYLKRVEAEENWLKEHALGDENYVEKI</sequence>
<dbReference type="Proteomes" id="UP000195141">
    <property type="component" value="Chromosome"/>
</dbReference>
<dbReference type="InterPro" id="IPR000905">
    <property type="entry name" value="Gcp-like_dom"/>
</dbReference>
<evidence type="ECO:0000313" key="2">
    <source>
        <dbReference type="EMBL" id="OTP19198.1"/>
    </source>
</evidence>
<dbReference type="InterPro" id="IPR043129">
    <property type="entry name" value="ATPase_NBD"/>
</dbReference>
<dbReference type="OrthoDB" id="9784166at2"/>
<evidence type="ECO:0000259" key="1">
    <source>
        <dbReference type="Pfam" id="PF00814"/>
    </source>
</evidence>
<evidence type="ECO:0000313" key="3">
    <source>
        <dbReference type="EMBL" id="WYJ89282.1"/>
    </source>
</evidence>
<accession>A0A242KEI7</accession>
<protein>
    <submittedName>
        <fullName evidence="2">tRNA threonylcarbamoyl adenosine modification protein YeaZ</fullName>
    </submittedName>
</protein>
<evidence type="ECO:0000313" key="4">
    <source>
        <dbReference type="Proteomes" id="UP000195141"/>
    </source>
</evidence>
<dbReference type="Pfam" id="PF00814">
    <property type="entry name" value="TsaD"/>
    <property type="match status" value="1"/>
</dbReference>
<dbReference type="NCBIfam" id="TIGR03725">
    <property type="entry name" value="T6A_YeaZ"/>
    <property type="match status" value="1"/>
</dbReference>
<dbReference type="InterPro" id="IPR022496">
    <property type="entry name" value="T6A_TsaB"/>
</dbReference>
<reference evidence="3" key="2">
    <citation type="submission" date="2017-05" db="EMBL/GenBank/DDBJ databases">
        <authorList>
            <consortium name="The Broad Institute Genomics Platform"/>
            <consortium name="The Broad Institute Genomic Center for Infectious Diseases"/>
            <person name="Earl A."/>
            <person name="Manson A."/>
            <person name="Schwartman J."/>
            <person name="Gilmore M."/>
            <person name="Abouelleil A."/>
            <person name="Cao P."/>
            <person name="Chapman S."/>
            <person name="Cusick C."/>
            <person name="Shea T."/>
            <person name="Young S."/>
            <person name="Neafsey D."/>
            <person name="Nusbaum C."/>
            <person name="Birren B."/>
        </authorList>
    </citation>
    <scope>NUCLEOTIDE SEQUENCE</scope>
    <source>
        <strain evidence="3">9E7_DIV0242</strain>
    </source>
</reference>
<reference evidence="2" key="1">
    <citation type="submission" date="2017-05" db="EMBL/GenBank/DDBJ databases">
        <title>The Genome Sequence of Enterococcus sp. 9E7_DIV0242.</title>
        <authorList>
            <consortium name="The Broad Institute Genomics Platform"/>
            <consortium name="The Broad Institute Genomic Center for Infectious Diseases"/>
            <person name="Earl A."/>
            <person name="Manson A."/>
            <person name="Schwartman J."/>
            <person name="Gilmore M."/>
            <person name="Abouelleil A."/>
            <person name="Cao P."/>
            <person name="Chapman S."/>
            <person name="Cusick C."/>
            <person name="Shea T."/>
            <person name="Young S."/>
            <person name="Neafsey D."/>
            <person name="Nusbaum C."/>
            <person name="Birren B."/>
        </authorList>
    </citation>
    <scope>NUCLEOTIDE SEQUENCE [LARGE SCALE GENOMIC DNA]</scope>
    <source>
        <strain evidence="2">9E7_DIV0242</strain>
    </source>
</reference>
<dbReference type="EMBL" id="CP147247">
    <property type="protein sequence ID" value="WYJ89282.1"/>
    <property type="molecule type" value="Genomic_DNA"/>
</dbReference>
<dbReference type="GO" id="GO:0002949">
    <property type="term" value="P:tRNA threonylcarbamoyladenosine modification"/>
    <property type="evidence" value="ECO:0007669"/>
    <property type="project" value="InterPro"/>
</dbReference>
<dbReference type="AlphaFoldDB" id="A0A242KEI7"/>
<dbReference type="EMBL" id="NGMM01000001">
    <property type="protein sequence ID" value="OTP19198.1"/>
    <property type="molecule type" value="Genomic_DNA"/>
</dbReference>
<proteinExistence type="predicted"/>
<feature type="domain" description="Gcp-like" evidence="1">
    <location>
        <begin position="30"/>
        <end position="226"/>
    </location>
</feature>
<dbReference type="PANTHER" id="PTHR11735">
    <property type="entry name" value="TRNA N6-ADENOSINE THREONYLCARBAMOYLTRANSFERASE"/>
    <property type="match status" value="1"/>
</dbReference>
<dbReference type="Gene3D" id="3.30.420.40">
    <property type="match status" value="2"/>
</dbReference>
<dbReference type="GO" id="GO:0005829">
    <property type="term" value="C:cytosol"/>
    <property type="evidence" value="ECO:0007669"/>
    <property type="project" value="TreeGrafter"/>
</dbReference>
<reference evidence="3" key="3">
    <citation type="submission" date="2024-03" db="EMBL/GenBank/DDBJ databases">
        <title>The Genome Sequence of Enterococcus sp. DIV0242b.</title>
        <authorList>
            <consortium name="The Broad Institute Genomics Platform"/>
            <consortium name="The Broad Institute Microbial Omics Core"/>
            <consortium name="The Broad Institute Genomic Center for Infectious Diseases"/>
            <person name="Earl A."/>
            <person name="Manson A."/>
            <person name="Gilmore M."/>
            <person name="Schwartman J."/>
            <person name="Shea T."/>
            <person name="Abouelleil A."/>
            <person name="Cao P."/>
            <person name="Chapman S."/>
            <person name="Cusick C."/>
            <person name="Young S."/>
            <person name="Neafsey D."/>
            <person name="Nusbaum C."/>
            <person name="Birren B."/>
        </authorList>
    </citation>
    <scope>NUCLEOTIDE SEQUENCE</scope>
    <source>
        <strain evidence="3">9E7_DIV0242</strain>
    </source>
</reference>
<dbReference type="CDD" id="cd24032">
    <property type="entry name" value="ASKHA_NBD_TsaB"/>
    <property type="match status" value="1"/>
</dbReference>
<organism evidence="2">
    <name type="scientific">Candidatus Enterococcus clewellii</name>
    <dbReference type="NCBI Taxonomy" id="1834193"/>
    <lineage>
        <taxon>Bacteria</taxon>
        <taxon>Bacillati</taxon>
        <taxon>Bacillota</taxon>
        <taxon>Bacilli</taxon>
        <taxon>Lactobacillales</taxon>
        <taxon>Enterococcaceae</taxon>
        <taxon>Enterococcus</taxon>
    </lineage>
</organism>
<name>A0A242KEI7_9ENTE</name>
<dbReference type="SUPFAM" id="SSF53067">
    <property type="entry name" value="Actin-like ATPase domain"/>
    <property type="match status" value="2"/>
</dbReference>
<gene>
    <name evidence="3" type="ORF">A5888_001001</name>
    <name evidence="2" type="ORF">A5888_001012</name>
</gene>
<keyword evidence="4" id="KW-1185">Reference proteome</keyword>
<dbReference type="RefSeq" id="WP_086348099.1">
    <property type="nucleotide sequence ID" value="NZ_CP147247.1"/>
</dbReference>